<evidence type="ECO:0000313" key="3">
    <source>
        <dbReference type="WBParaSite" id="HPBE_0001265601-mRNA-1"/>
    </source>
</evidence>
<dbReference type="OrthoDB" id="5771658at2759"/>
<gene>
    <name evidence="1" type="ORF">HPBE_LOCUS12657</name>
</gene>
<accession>A0A183FW73</accession>
<sequence length="41" mass="4595">MLLVIPVEVEYVARRFQDGNTLEDICEGMCPLYHGGAEAVR</sequence>
<dbReference type="EMBL" id="UZAH01027587">
    <property type="protein sequence ID" value="VDO93082.1"/>
    <property type="molecule type" value="Genomic_DNA"/>
</dbReference>
<organism evidence="2 3">
    <name type="scientific">Heligmosomoides polygyrus</name>
    <name type="common">Parasitic roundworm</name>
    <dbReference type="NCBI Taxonomy" id="6339"/>
    <lineage>
        <taxon>Eukaryota</taxon>
        <taxon>Metazoa</taxon>
        <taxon>Ecdysozoa</taxon>
        <taxon>Nematoda</taxon>
        <taxon>Chromadorea</taxon>
        <taxon>Rhabditida</taxon>
        <taxon>Rhabditina</taxon>
        <taxon>Rhabditomorpha</taxon>
        <taxon>Strongyloidea</taxon>
        <taxon>Heligmosomidae</taxon>
        <taxon>Heligmosomoides</taxon>
    </lineage>
</organism>
<dbReference type="AlphaFoldDB" id="A0A183FW73"/>
<keyword evidence="2" id="KW-1185">Reference proteome</keyword>
<dbReference type="Proteomes" id="UP000050761">
    <property type="component" value="Unassembled WGS sequence"/>
</dbReference>
<reference evidence="1 2" key="1">
    <citation type="submission" date="2018-11" db="EMBL/GenBank/DDBJ databases">
        <authorList>
            <consortium name="Pathogen Informatics"/>
        </authorList>
    </citation>
    <scope>NUCLEOTIDE SEQUENCE [LARGE SCALE GENOMIC DNA]</scope>
</reference>
<name>A0A183FW73_HELPZ</name>
<evidence type="ECO:0000313" key="1">
    <source>
        <dbReference type="EMBL" id="VDO93082.1"/>
    </source>
</evidence>
<dbReference type="WBParaSite" id="HPBE_0001265601-mRNA-1">
    <property type="protein sequence ID" value="HPBE_0001265601-mRNA-1"/>
    <property type="gene ID" value="HPBE_0001265601"/>
</dbReference>
<evidence type="ECO:0000313" key="2">
    <source>
        <dbReference type="Proteomes" id="UP000050761"/>
    </source>
</evidence>
<accession>A0A3P8DA00</accession>
<reference evidence="3" key="2">
    <citation type="submission" date="2019-09" db="UniProtKB">
        <authorList>
            <consortium name="WormBaseParasite"/>
        </authorList>
    </citation>
    <scope>IDENTIFICATION</scope>
</reference>
<proteinExistence type="predicted"/>
<protein>
    <submittedName>
        <fullName evidence="3">Saposin B-type domain-containing protein</fullName>
    </submittedName>
</protein>